<dbReference type="InterPro" id="IPR011965">
    <property type="entry name" value="PaaX_trns_reg"/>
</dbReference>
<dbReference type="GO" id="GO:0006351">
    <property type="term" value="P:DNA-templated transcription"/>
    <property type="evidence" value="ECO:0007669"/>
    <property type="project" value="InterPro"/>
</dbReference>
<dbReference type="AlphaFoldDB" id="A0A543JQP4"/>
<dbReference type="InterPro" id="IPR012906">
    <property type="entry name" value="PaaX-like_N"/>
</dbReference>
<dbReference type="Pfam" id="PF20803">
    <property type="entry name" value="PaaX_M"/>
    <property type="match status" value="1"/>
</dbReference>
<sequence>MIPHDDPQAREQEASVRPQSLMLSFLGIHVLNRGVAVFSGSVIDVFARVGVSEEAVRSTLTRMVKRDLLARHRRGRRMYFGLTPRSAAVLEDGEHRVWRSGAINDDWDGTWTMVGFSLPESWRSQRHDLRSRLVWGGFGPLQNGLWVAPGVVDVPALVEDLDLSDYLKVFTAHTAKPTEAEQIAHAAFDVPAIADRYRSFLRRWDHDRPLADAPDDLARQLLLHTEWLHLVRQDPRLPAEHLPADWPAIRAQHVFRALAAAYDAPARSIADSVLDAIPVDG</sequence>
<dbReference type="PANTHER" id="PTHR30319">
    <property type="entry name" value="PHENYLACETIC ACID REGULATOR-RELATED TRANSCRIPTIONAL REPRESSOR"/>
    <property type="match status" value="1"/>
</dbReference>
<dbReference type="SUPFAM" id="SSF46785">
    <property type="entry name" value="Winged helix' DNA-binding domain"/>
    <property type="match status" value="1"/>
</dbReference>
<dbReference type="Pfam" id="PF08223">
    <property type="entry name" value="PaaX_C"/>
    <property type="match status" value="1"/>
</dbReference>
<dbReference type="Proteomes" id="UP000316628">
    <property type="component" value="Unassembled WGS sequence"/>
</dbReference>
<protein>
    <submittedName>
        <fullName evidence="4">PaaX family transcriptional regulator</fullName>
    </submittedName>
</protein>
<dbReference type="RefSeq" id="WP_246108167.1">
    <property type="nucleotide sequence ID" value="NZ_VFPP01000001.1"/>
</dbReference>
<evidence type="ECO:0000259" key="1">
    <source>
        <dbReference type="Pfam" id="PF07848"/>
    </source>
</evidence>
<dbReference type="InterPro" id="IPR048846">
    <property type="entry name" value="PaaX-like_central"/>
</dbReference>
<dbReference type="Gene3D" id="3.30.70.2650">
    <property type="match status" value="1"/>
</dbReference>
<dbReference type="Gene3D" id="1.20.58.1460">
    <property type="match status" value="1"/>
</dbReference>
<evidence type="ECO:0000313" key="5">
    <source>
        <dbReference type="Proteomes" id="UP000316628"/>
    </source>
</evidence>
<dbReference type="PIRSF" id="PIRSF020623">
    <property type="entry name" value="PaaX"/>
    <property type="match status" value="1"/>
</dbReference>
<keyword evidence="5" id="KW-1185">Reference proteome</keyword>
<dbReference type="Pfam" id="PF07848">
    <property type="entry name" value="PaaX"/>
    <property type="match status" value="1"/>
</dbReference>
<accession>A0A543JQP4</accession>
<organism evidence="4 5">
    <name type="scientific">Saccharothrix saharensis</name>
    <dbReference type="NCBI Taxonomy" id="571190"/>
    <lineage>
        <taxon>Bacteria</taxon>
        <taxon>Bacillati</taxon>
        <taxon>Actinomycetota</taxon>
        <taxon>Actinomycetes</taxon>
        <taxon>Pseudonocardiales</taxon>
        <taxon>Pseudonocardiaceae</taxon>
        <taxon>Saccharothrix</taxon>
    </lineage>
</organism>
<proteinExistence type="predicted"/>
<dbReference type="EMBL" id="VFPP01000001">
    <property type="protein sequence ID" value="TQM85153.1"/>
    <property type="molecule type" value="Genomic_DNA"/>
</dbReference>
<gene>
    <name evidence="4" type="ORF">FHX81_7626</name>
</gene>
<feature type="domain" description="Transcriptional repressor PaaX-like central Cas2-like" evidence="3">
    <location>
        <begin position="105"/>
        <end position="183"/>
    </location>
</feature>
<feature type="domain" description="Transcriptional repressor PaaX-like N-terminal" evidence="1">
    <location>
        <begin position="17"/>
        <end position="84"/>
    </location>
</feature>
<dbReference type="InterPro" id="IPR036390">
    <property type="entry name" value="WH_DNA-bd_sf"/>
</dbReference>
<dbReference type="InterPro" id="IPR036388">
    <property type="entry name" value="WH-like_DNA-bd_sf"/>
</dbReference>
<reference evidence="4 5" key="1">
    <citation type="submission" date="2019-06" db="EMBL/GenBank/DDBJ databases">
        <title>Sequencing the genomes of 1000 actinobacteria strains.</title>
        <authorList>
            <person name="Klenk H.-P."/>
        </authorList>
    </citation>
    <scope>NUCLEOTIDE SEQUENCE [LARGE SCALE GENOMIC DNA]</scope>
    <source>
        <strain evidence="4 5">DSM 45456</strain>
    </source>
</reference>
<evidence type="ECO:0000313" key="4">
    <source>
        <dbReference type="EMBL" id="TQM85153.1"/>
    </source>
</evidence>
<evidence type="ECO:0000259" key="3">
    <source>
        <dbReference type="Pfam" id="PF20803"/>
    </source>
</evidence>
<dbReference type="PANTHER" id="PTHR30319:SF1">
    <property type="entry name" value="TRANSCRIPTIONAL REPRESSOR PAAX"/>
    <property type="match status" value="1"/>
</dbReference>
<dbReference type="InterPro" id="IPR013225">
    <property type="entry name" value="PaaX_C"/>
</dbReference>
<dbReference type="Gene3D" id="1.10.10.10">
    <property type="entry name" value="Winged helix-like DNA-binding domain superfamily/Winged helix DNA-binding domain"/>
    <property type="match status" value="1"/>
</dbReference>
<comment type="caution">
    <text evidence="4">The sequence shown here is derived from an EMBL/GenBank/DDBJ whole genome shotgun (WGS) entry which is preliminary data.</text>
</comment>
<evidence type="ECO:0000259" key="2">
    <source>
        <dbReference type="Pfam" id="PF08223"/>
    </source>
</evidence>
<feature type="domain" description="Transcriptional repressor PaaX-like C-terminal" evidence="2">
    <location>
        <begin position="188"/>
        <end position="270"/>
    </location>
</feature>
<name>A0A543JQP4_9PSEU</name>